<evidence type="ECO:0000313" key="3">
    <source>
        <dbReference type="Proteomes" id="UP001174694"/>
    </source>
</evidence>
<dbReference type="Proteomes" id="UP001174694">
    <property type="component" value="Unassembled WGS sequence"/>
</dbReference>
<protein>
    <recommendedName>
        <fullName evidence="1">Azaphilone pigments biosynthesis cluster protein L N-terminal domain-containing protein</fullName>
    </recommendedName>
</protein>
<dbReference type="AlphaFoldDB" id="A0AA38S3U3"/>
<evidence type="ECO:0000259" key="1">
    <source>
        <dbReference type="Pfam" id="PF17111"/>
    </source>
</evidence>
<dbReference type="InterPro" id="IPR031348">
    <property type="entry name" value="PigL_N"/>
</dbReference>
<comment type="caution">
    <text evidence="2">The sequence shown here is derived from an EMBL/GenBank/DDBJ whole genome shotgun (WGS) entry which is preliminary data.</text>
</comment>
<dbReference type="EMBL" id="JANBVO010000003">
    <property type="protein sequence ID" value="KAJ9155745.1"/>
    <property type="molecule type" value="Genomic_DNA"/>
</dbReference>
<sequence>MDPLSIAAGVVGVVVPALQCVQRLVDDLKKITDAPETIATLRGDVLVISQTLASFQAVPAAQWETLGESVAIQARSAITSCSASCERFQLTLGRWTRGSPDGRLLWQGRIAVGVFQQGLIRSISEQLQNCKTTLSLVASTATLYGYLQQAKVSEEIIRLLSAREAEMVDAMATTDQQLGTVHSRLEALRLAGTARDETDADWAATVAQVEAELSTLSTTNRLLQELLVKTQTTASRARGGHDRVVNHFGAHNEGMQLGVSYGSISGLTFGKK</sequence>
<keyword evidence="3" id="KW-1185">Reference proteome</keyword>
<feature type="domain" description="Azaphilone pigments biosynthesis cluster protein L N-terminal" evidence="1">
    <location>
        <begin position="1"/>
        <end position="199"/>
    </location>
</feature>
<reference evidence="2" key="1">
    <citation type="submission" date="2022-07" db="EMBL/GenBank/DDBJ databases">
        <title>Fungi with potential for degradation of polypropylene.</title>
        <authorList>
            <person name="Gostincar C."/>
        </authorList>
    </citation>
    <scope>NUCLEOTIDE SEQUENCE</scope>
    <source>
        <strain evidence="2">EXF-13308</strain>
    </source>
</reference>
<gene>
    <name evidence="2" type="ORF">NKR23_g2027</name>
</gene>
<evidence type="ECO:0000313" key="2">
    <source>
        <dbReference type="EMBL" id="KAJ9155745.1"/>
    </source>
</evidence>
<organism evidence="2 3">
    <name type="scientific">Pleurostoma richardsiae</name>
    <dbReference type="NCBI Taxonomy" id="41990"/>
    <lineage>
        <taxon>Eukaryota</taxon>
        <taxon>Fungi</taxon>
        <taxon>Dikarya</taxon>
        <taxon>Ascomycota</taxon>
        <taxon>Pezizomycotina</taxon>
        <taxon>Sordariomycetes</taxon>
        <taxon>Sordariomycetidae</taxon>
        <taxon>Calosphaeriales</taxon>
        <taxon>Pleurostomataceae</taxon>
        <taxon>Pleurostoma</taxon>
    </lineage>
</organism>
<name>A0AA38S3U3_9PEZI</name>
<accession>A0AA38S3U3</accession>
<proteinExistence type="predicted"/>
<dbReference type="Pfam" id="PF17111">
    <property type="entry name" value="PigL_N"/>
    <property type="match status" value="1"/>
</dbReference>